<organism evidence="2 3">
    <name type="scientific">Salinimicrobium sediminis</name>
    <dbReference type="NCBI Taxonomy" id="1343891"/>
    <lineage>
        <taxon>Bacteria</taxon>
        <taxon>Pseudomonadati</taxon>
        <taxon>Bacteroidota</taxon>
        <taxon>Flavobacteriia</taxon>
        <taxon>Flavobacteriales</taxon>
        <taxon>Flavobacteriaceae</taxon>
        <taxon>Salinimicrobium</taxon>
    </lineage>
</organism>
<dbReference type="Proteomes" id="UP000219193">
    <property type="component" value="Unassembled WGS sequence"/>
</dbReference>
<dbReference type="InterPro" id="IPR040832">
    <property type="entry name" value="TTHB210-like_dom"/>
</dbReference>
<name>A0A285X524_9FLAO</name>
<dbReference type="EMBL" id="OCMF01000001">
    <property type="protein sequence ID" value="SOC79874.1"/>
    <property type="molecule type" value="Genomic_DNA"/>
</dbReference>
<keyword evidence="3" id="KW-1185">Reference proteome</keyword>
<feature type="domain" description="TTHB210-like" evidence="1">
    <location>
        <begin position="77"/>
        <end position="123"/>
    </location>
</feature>
<protein>
    <recommendedName>
        <fullName evidence="1">TTHB210-like domain-containing protein</fullName>
    </recommendedName>
</protein>
<evidence type="ECO:0000313" key="3">
    <source>
        <dbReference type="Proteomes" id="UP000219193"/>
    </source>
</evidence>
<accession>A0A285X524</accession>
<dbReference type="RefSeq" id="WP_097055578.1">
    <property type="nucleotide sequence ID" value="NZ_OCMF01000001.1"/>
</dbReference>
<evidence type="ECO:0000259" key="1">
    <source>
        <dbReference type="Pfam" id="PF18197"/>
    </source>
</evidence>
<dbReference type="PROSITE" id="PS51257">
    <property type="entry name" value="PROKAR_LIPOPROTEIN"/>
    <property type="match status" value="1"/>
</dbReference>
<proteinExistence type="predicted"/>
<dbReference type="InterPro" id="IPR033786">
    <property type="entry name" value="TTHB210-like"/>
</dbReference>
<dbReference type="CDD" id="cd11669">
    <property type="entry name" value="TTHB210-like"/>
    <property type="match status" value="1"/>
</dbReference>
<sequence>MKKTIFLLPPRSPFYLLPLFFLFLLAGCQQESLPEADGLTNSAAAKAANDEVRVNTFYGPAEPFNGGVVRTMVTMTRDGVPVEIGVRISEKALEDLPEDGRIISLDLPNQMQGLTFEHVDVNWNPHGHEPEVLYGAEHFDVHFYMVSEEYKMTITDPQKGVDYPDEVYQPFNYFPPPPQVPAQFQLVPNMGVHWTRADEPFPFTHTFIYGSYDNSFIFMEPMVTLEYLLEHADGTAFSIAQPDEFERSGYYPTTYKMYYDDKHKDYVISMGDMVWYD</sequence>
<reference evidence="3" key="1">
    <citation type="submission" date="2017-09" db="EMBL/GenBank/DDBJ databases">
        <authorList>
            <person name="Varghese N."/>
            <person name="Submissions S."/>
        </authorList>
    </citation>
    <scope>NUCLEOTIDE SEQUENCE [LARGE SCALE GENOMIC DNA]</scope>
    <source>
        <strain evidence="3">CGMCC 1.12641</strain>
    </source>
</reference>
<dbReference type="Pfam" id="PF18197">
    <property type="entry name" value="TTHB210-like"/>
    <property type="match status" value="1"/>
</dbReference>
<dbReference type="OrthoDB" id="2867208at2"/>
<evidence type="ECO:0000313" key="2">
    <source>
        <dbReference type="EMBL" id="SOC79874.1"/>
    </source>
</evidence>
<gene>
    <name evidence="2" type="ORF">SAMN06296241_1412</name>
</gene>
<dbReference type="AlphaFoldDB" id="A0A285X524"/>